<comment type="caution">
    <text evidence="2">The sequence shown here is derived from an EMBL/GenBank/DDBJ whole genome shotgun (WGS) entry which is preliminary data.</text>
</comment>
<protein>
    <submittedName>
        <fullName evidence="2">Uncharacterized protein</fullName>
    </submittedName>
</protein>
<dbReference type="Proteomes" id="UP001150217">
    <property type="component" value="Unassembled WGS sequence"/>
</dbReference>
<organism evidence="2 3">
    <name type="scientific">Lentinula lateritia</name>
    <dbReference type="NCBI Taxonomy" id="40482"/>
    <lineage>
        <taxon>Eukaryota</taxon>
        <taxon>Fungi</taxon>
        <taxon>Dikarya</taxon>
        <taxon>Basidiomycota</taxon>
        <taxon>Agaricomycotina</taxon>
        <taxon>Agaricomycetes</taxon>
        <taxon>Agaricomycetidae</taxon>
        <taxon>Agaricales</taxon>
        <taxon>Marasmiineae</taxon>
        <taxon>Omphalotaceae</taxon>
        <taxon>Lentinula</taxon>
    </lineage>
</organism>
<keyword evidence="3" id="KW-1185">Reference proteome</keyword>
<reference evidence="2" key="1">
    <citation type="submission" date="2022-08" db="EMBL/GenBank/DDBJ databases">
        <title>A Global Phylogenomic Analysis of the Shiitake Genus Lentinula.</title>
        <authorList>
            <consortium name="DOE Joint Genome Institute"/>
            <person name="Sierra-Patev S."/>
            <person name="Min B."/>
            <person name="Naranjo-Ortiz M."/>
            <person name="Looney B."/>
            <person name="Konkel Z."/>
            <person name="Slot J.C."/>
            <person name="Sakamoto Y."/>
            <person name="Steenwyk J.L."/>
            <person name="Rokas A."/>
            <person name="Carro J."/>
            <person name="Camarero S."/>
            <person name="Ferreira P."/>
            <person name="Molpeceres G."/>
            <person name="Ruiz-Duenas F.J."/>
            <person name="Serrano A."/>
            <person name="Henrissat B."/>
            <person name="Drula E."/>
            <person name="Hughes K.W."/>
            <person name="Mata J.L."/>
            <person name="Ishikawa N.K."/>
            <person name="Vargas-Isla R."/>
            <person name="Ushijima S."/>
            <person name="Smith C.A."/>
            <person name="Ahrendt S."/>
            <person name="Andreopoulos W."/>
            <person name="He G."/>
            <person name="Labutti K."/>
            <person name="Lipzen A."/>
            <person name="Ng V."/>
            <person name="Riley R."/>
            <person name="Sandor L."/>
            <person name="Barry K."/>
            <person name="Martinez A.T."/>
            <person name="Xiao Y."/>
            <person name="Gibbons J.G."/>
            <person name="Terashima K."/>
            <person name="Grigoriev I.V."/>
            <person name="Hibbett D.S."/>
        </authorList>
    </citation>
    <scope>NUCLEOTIDE SEQUENCE</scope>
    <source>
        <strain evidence="2">RHP3577 ss4</strain>
    </source>
</reference>
<feature type="region of interest" description="Disordered" evidence="1">
    <location>
        <begin position="1"/>
        <end position="72"/>
    </location>
</feature>
<feature type="compositionally biased region" description="Polar residues" evidence="1">
    <location>
        <begin position="18"/>
        <end position="72"/>
    </location>
</feature>
<evidence type="ECO:0000313" key="3">
    <source>
        <dbReference type="Proteomes" id="UP001150217"/>
    </source>
</evidence>
<sequence>MWKTLNEGDIFTDRSNRTYDASQASGSTETHQNPDPSRTHIDSNNNNATVNQDPDYSGQPRSGNNQALNLQKNDSGKNIIFQFLLNSNIDCFTDNINSDAHTQGSS</sequence>
<gene>
    <name evidence="2" type="ORF">C8R41DRAFT_551563</name>
</gene>
<dbReference type="EMBL" id="JANVFT010000076">
    <property type="protein sequence ID" value="KAJ4474765.1"/>
    <property type="molecule type" value="Genomic_DNA"/>
</dbReference>
<proteinExistence type="predicted"/>
<accession>A0ABQ8V5T0</accession>
<name>A0ABQ8V5T0_9AGAR</name>
<evidence type="ECO:0000313" key="2">
    <source>
        <dbReference type="EMBL" id="KAJ4474765.1"/>
    </source>
</evidence>
<evidence type="ECO:0000256" key="1">
    <source>
        <dbReference type="SAM" id="MobiDB-lite"/>
    </source>
</evidence>